<evidence type="ECO:0000259" key="4">
    <source>
        <dbReference type="PROSITE" id="PS01124"/>
    </source>
</evidence>
<reference evidence="6" key="1">
    <citation type="submission" date="2023-07" db="EMBL/GenBank/DDBJ databases">
        <title>Genome sequencing of Purple Non-Sulfur Bacteria from various extreme environments.</title>
        <authorList>
            <person name="Mayer M."/>
        </authorList>
    </citation>
    <scope>NUCLEOTIDE SEQUENCE [LARGE SCALE GENOMIC DNA]</scope>
    <source>
        <strain evidence="6">DSM 17935</strain>
    </source>
</reference>
<organism evidence="5 6">
    <name type="scientific">Rhodobium gokarnense</name>
    <dbReference type="NCBI Taxonomy" id="364296"/>
    <lineage>
        <taxon>Bacteria</taxon>
        <taxon>Pseudomonadati</taxon>
        <taxon>Pseudomonadota</taxon>
        <taxon>Alphaproteobacteria</taxon>
        <taxon>Hyphomicrobiales</taxon>
        <taxon>Rhodobiaceae</taxon>
        <taxon>Rhodobium</taxon>
    </lineage>
</organism>
<evidence type="ECO:0000256" key="1">
    <source>
        <dbReference type="ARBA" id="ARBA00023015"/>
    </source>
</evidence>
<comment type="caution">
    <text evidence="5">The sequence shown here is derived from an EMBL/GenBank/DDBJ whole genome shotgun (WGS) entry which is preliminary data.</text>
</comment>
<keyword evidence="2" id="KW-0238">DNA-binding</keyword>
<sequence>MTVMNAYVRLISDTDIDALAAQARDWQFEVVPLEMGVGVNRLLQVRGQIAGFDAVRFEKRLHQIGVAPKGVFTFGFAPDPTQTLFWCGREVSGAEVTVHRSGNDWENVTRGPLDRITISLGRELIEMIAEDLGVPQVIDLIERNETLVPPFYELQQLRMRLLEARQSILERPSDELGPGLFQMIDEDLPRAVVRTLAFATTPRTRVSARERDRALQRVVDFQRAHPHRLLRNADLCRIAEVSERTVNYAFKERFGVSPKAYLKAYRLAQCRRELVKAKTPLTVRGIAERWGFSHLGQFASDYRAMFSELPSETLAR</sequence>
<dbReference type="Pfam" id="PF12833">
    <property type="entry name" value="HTH_18"/>
    <property type="match status" value="1"/>
</dbReference>
<evidence type="ECO:0000256" key="3">
    <source>
        <dbReference type="ARBA" id="ARBA00023163"/>
    </source>
</evidence>
<name>A0ABT3H9Z0_9HYPH</name>
<proteinExistence type="predicted"/>
<accession>A0ABT3H9Z0</accession>
<dbReference type="InterPro" id="IPR018060">
    <property type="entry name" value="HTH_AraC"/>
</dbReference>
<dbReference type="EMBL" id="JAOQNS010000003">
    <property type="protein sequence ID" value="MCW2307208.1"/>
    <property type="molecule type" value="Genomic_DNA"/>
</dbReference>
<feature type="domain" description="HTH araC/xylS-type" evidence="4">
    <location>
        <begin position="216"/>
        <end position="316"/>
    </location>
</feature>
<evidence type="ECO:0000313" key="6">
    <source>
        <dbReference type="Proteomes" id="UP001209755"/>
    </source>
</evidence>
<dbReference type="PANTHER" id="PTHR46796">
    <property type="entry name" value="HTH-TYPE TRANSCRIPTIONAL ACTIVATOR RHAS-RELATED"/>
    <property type="match status" value="1"/>
</dbReference>
<dbReference type="SMART" id="SM00342">
    <property type="entry name" value="HTH_ARAC"/>
    <property type="match status" value="1"/>
</dbReference>
<evidence type="ECO:0000313" key="5">
    <source>
        <dbReference type="EMBL" id="MCW2307208.1"/>
    </source>
</evidence>
<dbReference type="PANTHER" id="PTHR46796:SF12">
    <property type="entry name" value="HTH-TYPE DNA-BINDING TRANSCRIPTIONAL ACTIVATOR EUTR"/>
    <property type="match status" value="1"/>
</dbReference>
<dbReference type="PROSITE" id="PS01124">
    <property type="entry name" value="HTH_ARAC_FAMILY_2"/>
    <property type="match status" value="1"/>
</dbReference>
<dbReference type="Gene3D" id="1.10.10.60">
    <property type="entry name" value="Homeodomain-like"/>
    <property type="match status" value="1"/>
</dbReference>
<gene>
    <name evidence="5" type="ORF">M2319_001530</name>
</gene>
<protein>
    <submittedName>
        <fullName evidence="5">AraC-like DNA-binding protein</fullName>
    </submittedName>
</protein>
<dbReference type="Proteomes" id="UP001209755">
    <property type="component" value="Unassembled WGS sequence"/>
</dbReference>
<keyword evidence="1" id="KW-0805">Transcription regulation</keyword>
<keyword evidence="3" id="KW-0804">Transcription</keyword>
<evidence type="ECO:0000256" key="2">
    <source>
        <dbReference type="ARBA" id="ARBA00023125"/>
    </source>
</evidence>
<dbReference type="InterPro" id="IPR050204">
    <property type="entry name" value="AraC_XylS_family_regulators"/>
</dbReference>
<keyword evidence="6" id="KW-1185">Reference proteome</keyword>
<dbReference type="RefSeq" id="WP_264600853.1">
    <property type="nucleotide sequence ID" value="NZ_JAOQNS010000003.1"/>
</dbReference>